<evidence type="ECO:0000256" key="1">
    <source>
        <dbReference type="ARBA" id="ARBA00011073"/>
    </source>
</evidence>
<keyword evidence="3 5" id="KW-0378">Hydrolase</keyword>
<dbReference type="EMBL" id="WBMS02000006">
    <property type="protein sequence ID" value="MWA00827.1"/>
    <property type="molecule type" value="Genomic_DNA"/>
</dbReference>
<dbReference type="AlphaFoldDB" id="A0A6I4M9S8"/>
<keyword evidence="2 5" id="KW-0645">Protease</keyword>
<gene>
    <name evidence="9" type="ORF">F8568_010630</name>
</gene>
<dbReference type="SUPFAM" id="SSF52743">
    <property type="entry name" value="Subtilisin-like"/>
    <property type="match status" value="1"/>
</dbReference>
<dbReference type="GO" id="GO:0006508">
    <property type="term" value="P:proteolysis"/>
    <property type="evidence" value="ECO:0007669"/>
    <property type="project" value="UniProtKB-KW"/>
</dbReference>
<feature type="active site" description="Charge relay system" evidence="5">
    <location>
        <position position="108"/>
    </location>
</feature>
<feature type="compositionally biased region" description="Polar residues" evidence="6">
    <location>
        <begin position="1"/>
        <end position="12"/>
    </location>
</feature>
<keyword evidence="7" id="KW-0472">Membrane</keyword>
<evidence type="ECO:0000313" key="10">
    <source>
        <dbReference type="Proteomes" id="UP000462055"/>
    </source>
</evidence>
<name>A0A6I4M9S8_9ACTN</name>
<dbReference type="Pfam" id="PF00082">
    <property type="entry name" value="Peptidase_S8"/>
    <property type="match status" value="1"/>
</dbReference>
<dbReference type="Proteomes" id="UP000462055">
    <property type="component" value="Unassembled WGS sequence"/>
</dbReference>
<keyword evidence="7" id="KW-0812">Transmembrane</keyword>
<keyword evidence="10" id="KW-1185">Reference proteome</keyword>
<dbReference type="Gene3D" id="3.40.50.200">
    <property type="entry name" value="Peptidase S8/S53 domain"/>
    <property type="match status" value="1"/>
</dbReference>
<dbReference type="InterPro" id="IPR036852">
    <property type="entry name" value="Peptidase_S8/S53_dom_sf"/>
</dbReference>
<dbReference type="PANTHER" id="PTHR43806">
    <property type="entry name" value="PEPTIDASE S8"/>
    <property type="match status" value="1"/>
</dbReference>
<dbReference type="PROSITE" id="PS51892">
    <property type="entry name" value="SUBTILASE"/>
    <property type="match status" value="1"/>
</dbReference>
<protein>
    <submittedName>
        <fullName evidence="9">S8 family serine peptidase</fullName>
    </submittedName>
</protein>
<keyword evidence="4 5" id="KW-0720">Serine protease</keyword>
<feature type="active site" description="Charge relay system" evidence="5">
    <location>
        <position position="147"/>
    </location>
</feature>
<feature type="domain" description="Peptidase S8/S53" evidence="8">
    <location>
        <begin position="99"/>
        <end position="345"/>
    </location>
</feature>
<proteinExistence type="inferred from homology"/>
<dbReference type="CDD" id="cd00306">
    <property type="entry name" value="Peptidases_S8_S53"/>
    <property type="match status" value="1"/>
</dbReference>
<feature type="active site" description="Charge relay system" evidence="5">
    <location>
        <position position="297"/>
    </location>
</feature>
<reference evidence="9" key="1">
    <citation type="submission" date="2019-12" db="EMBL/GenBank/DDBJ databases">
        <title>Actinomadura physcomitrii sp. nov., a novel actinomycete isolated from moss [Physcomitrium sphaericum (Ludw) Fuernr].</title>
        <authorList>
            <person name="Zhuang X."/>
        </authorList>
    </citation>
    <scope>NUCLEOTIDE SEQUENCE [LARGE SCALE GENOMIC DNA]</scope>
    <source>
        <strain evidence="9">LD22</strain>
    </source>
</reference>
<dbReference type="GO" id="GO:0004252">
    <property type="term" value="F:serine-type endopeptidase activity"/>
    <property type="evidence" value="ECO:0007669"/>
    <property type="project" value="UniProtKB-UniRule"/>
</dbReference>
<evidence type="ECO:0000313" key="9">
    <source>
        <dbReference type="EMBL" id="MWA00827.1"/>
    </source>
</evidence>
<comment type="caution">
    <text evidence="9">The sequence shown here is derived from an EMBL/GenBank/DDBJ whole genome shotgun (WGS) entry which is preliminary data.</text>
</comment>
<evidence type="ECO:0000256" key="3">
    <source>
        <dbReference type="ARBA" id="ARBA00022801"/>
    </source>
</evidence>
<evidence type="ECO:0000256" key="6">
    <source>
        <dbReference type="SAM" id="MobiDB-lite"/>
    </source>
</evidence>
<evidence type="ECO:0000256" key="5">
    <source>
        <dbReference type="PROSITE-ProRule" id="PRU01240"/>
    </source>
</evidence>
<evidence type="ECO:0000259" key="8">
    <source>
        <dbReference type="Pfam" id="PF00082"/>
    </source>
</evidence>
<feature type="transmembrane region" description="Helical" evidence="7">
    <location>
        <begin position="408"/>
        <end position="429"/>
    </location>
</feature>
<dbReference type="InterPro" id="IPR015500">
    <property type="entry name" value="Peptidase_S8_subtilisin-rel"/>
</dbReference>
<sequence>MNDQETSPSPRTMTCGGTKRPSPHGSSASLIDPPGTHNMATNPHARRARGARGIAASALALALLTLDCPPAQAAPKPRPEEWWFDAWQITEKVWPLTQGNGVTVGLIDTGVEARLPGLRSVVLPGTGGDNVPNGDGRVDSDTKDGGHGTGMAALIAAQGSSDRMVGIAPKSRILPIIDSTVGFARDIRYAVDHGAKVINLSVGMPAESCPDAIRSAVDYAIQHDVVLVAAAGNEPEDITTGAPANCPGVLAVGALDAHLSPWQKSTPGPNVMLAAPGVSVGSIGRAGAFTPGVNGTSSATALTSGVVALMRSRFPAMSGREIVQRMLATARDVGPKGWDNKTGYGALIPYKALTANVSRTAPNPVYNSTMTTPGNESEMNASNSPNTSAHHVPPKSTSHDIYNMNIRLILGVAAIAFTTLLGGLIFNFARKRRFPN</sequence>
<evidence type="ECO:0000256" key="4">
    <source>
        <dbReference type="ARBA" id="ARBA00022825"/>
    </source>
</evidence>
<evidence type="ECO:0000256" key="7">
    <source>
        <dbReference type="SAM" id="Phobius"/>
    </source>
</evidence>
<dbReference type="InterPro" id="IPR050131">
    <property type="entry name" value="Peptidase_S8_subtilisin-like"/>
</dbReference>
<organism evidence="9 10">
    <name type="scientific">Actinomadura physcomitrii</name>
    <dbReference type="NCBI Taxonomy" id="2650748"/>
    <lineage>
        <taxon>Bacteria</taxon>
        <taxon>Bacillati</taxon>
        <taxon>Actinomycetota</taxon>
        <taxon>Actinomycetes</taxon>
        <taxon>Streptosporangiales</taxon>
        <taxon>Thermomonosporaceae</taxon>
        <taxon>Actinomadura</taxon>
    </lineage>
</organism>
<dbReference type="PANTHER" id="PTHR43806:SF11">
    <property type="entry name" value="CEREVISIN-RELATED"/>
    <property type="match status" value="1"/>
</dbReference>
<feature type="region of interest" description="Disordered" evidence="6">
    <location>
        <begin position="1"/>
        <end position="51"/>
    </location>
</feature>
<comment type="similarity">
    <text evidence="1 5">Belongs to the peptidase S8 family.</text>
</comment>
<dbReference type="PRINTS" id="PR00723">
    <property type="entry name" value="SUBTILISIN"/>
</dbReference>
<accession>A0A6I4M9S8</accession>
<keyword evidence="7" id="KW-1133">Transmembrane helix</keyword>
<feature type="region of interest" description="Disordered" evidence="6">
    <location>
        <begin position="364"/>
        <end position="395"/>
    </location>
</feature>
<dbReference type="InterPro" id="IPR000209">
    <property type="entry name" value="Peptidase_S8/S53_dom"/>
</dbReference>
<evidence type="ECO:0000256" key="2">
    <source>
        <dbReference type="ARBA" id="ARBA00022670"/>
    </source>
</evidence>